<proteinExistence type="predicted"/>
<dbReference type="AlphaFoldDB" id="A0A9W9GB29"/>
<keyword evidence="5" id="KW-1185">Reference proteome</keyword>
<dbReference type="RefSeq" id="XP_056516641.1">
    <property type="nucleotide sequence ID" value="XM_056651791.1"/>
</dbReference>
<dbReference type="OrthoDB" id="2564812at2759"/>
<evidence type="ECO:0000256" key="1">
    <source>
        <dbReference type="SAM" id="MobiDB-lite"/>
    </source>
</evidence>
<evidence type="ECO:0000313" key="5">
    <source>
        <dbReference type="Proteomes" id="UP001141434"/>
    </source>
</evidence>
<reference evidence="4" key="1">
    <citation type="submission" date="2022-11" db="EMBL/GenBank/DDBJ databases">
        <authorList>
            <person name="Petersen C."/>
        </authorList>
    </citation>
    <scope>NUCLEOTIDE SEQUENCE</scope>
    <source>
        <strain evidence="4">IBT 34128</strain>
    </source>
</reference>
<feature type="chain" id="PRO_5040939097" description="DUF7729 domain-containing protein" evidence="2">
    <location>
        <begin position="49"/>
        <end position="365"/>
    </location>
</feature>
<dbReference type="PANTHER" id="PTHR39460:SF1">
    <property type="entry name" value="C6 TRANSCRIPTION FACTOR"/>
    <property type="match status" value="1"/>
</dbReference>
<evidence type="ECO:0000313" key="4">
    <source>
        <dbReference type="EMBL" id="KAJ5115450.1"/>
    </source>
</evidence>
<reference evidence="4" key="2">
    <citation type="journal article" date="2023" name="IMA Fungus">
        <title>Comparative genomic study of the Penicillium genus elucidates a diverse pangenome and 15 lateral gene transfer events.</title>
        <authorList>
            <person name="Petersen C."/>
            <person name="Sorensen T."/>
            <person name="Nielsen M.R."/>
            <person name="Sondergaard T.E."/>
            <person name="Sorensen J.L."/>
            <person name="Fitzpatrick D.A."/>
            <person name="Frisvad J.C."/>
            <person name="Nielsen K.L."/>
        </authorList>
    </citation>
    <scope>NUCLEOTIDE SEQUENCE</scope>
    <source>
        <strain evidence="4">IBT 34128</strain>
    </source>
</reference>
<accession>A0A9W9GB29</accession>
<dbReference type="GeneID" id="81390959"/>
<feature type="region of interest" description="Disordered" evidence="1">
    <location>
        <begin position="52"/>
        <end position="78"/>
    </location>
</feature>
<feature type="signal peptide" evidence="2">
    <location>
        <begin position="1"/>
        <end position="48"/>
    </location>
</feature>
<dbReference type="EMBL" id="JAPMSZ010000001">
    <property type="protein sequence ID" value="KAJ5115450.1"/>
    <property type="molecule type" value="Genomic_DNA"/>
</dbReference>
<feature type="region of interest" description="Disordered" evidence="1">
    <location>
        <begin position="1"/>
        <end position="24"/>
    </location>
</feature>
<dbReference type="Pfam" id="PF24855">
    <property type="entry name" value="DUF7729"/>
    <property type="match status" value="1"/>
</dbReference>
<name>A0A9W9GB29_9EURO</name>
<protein>
    <recommendedName>
        <fullName evidence="3">DUF7729 domain-containing protein</fullName>
    </recommendedName>
</protein>
<comment type="caution">
    <text evidence="4">The sequence shown here is derived from an EMBL/GenBank/DDBJ whole genome shotgun (WGS) entry which is preliminary data.</text>
</comment>
<gene>
    <name evidence="4" type="ORF">NUU61_001209</name>
</gene>
<dbReference type="PANTHER" id="PTHR39460">
    <property type="entry name" value="EXPRESSED PROTEIN"/>
    <property type="match status" value="1"/>
</dbReference>
<keyword evidence="2" id="KW-0732">Signal</keyword>
<feature type="domain" description="DUF7729" evidence="3">
    <location>
        <begin position="121"/>
        <end position="325"/>
    </location>
</feature>
<dbReference type="Proteomes" id="UP001141434">
    <property type="component" value="Unassembled WGS sequence"/>
</dbReference>
<evidence type="ECO:0000256" key="2">
    <source>
        <dbReference type="SAM" id="SignalP"/>
    </source>
</evidence>
<sequence>MDAIGTRHTRPSLSSTTLPRSRRQHKSPRFYHGLLLFFLILCLAPVSALDQSAVDRPGQDGDGPRSAPDPSGGIIADLHERSAPSPTISEEQHATEFQDGHELPILHRRIANASMDDSPSMPTPFDSLASNFANASCTKFFNKFLNDPTITNCHPLSLLLENSNSFFHSLSSAASTTRVLDTACSKTVSECAPAMSSIASQLLQDDTCGPDYHSKNGVVKGAYRALVAYEPLYHASCLTSPTTKAYCFVDAVTNSTAEDDYNVYFMPLGSSLGSSAKPTCNKCLQATMGVFAHWAAVDNQPLDNTYMPSAKAVNEHCGDDFVSTNVTVGSNTIASRAALSVAFPDFRVAVSIIGLVLGATATGLF</sequence>
<dbReference type="InterPro" id="IPR056146">
    <property type="entry name" value="DUF7729"/>
</dbReference>
<organism evidence="4 5">
    <name type="scientific">Penicillium alfredii</name>
    <dbReference type="NCBI Taxonomy" id="1506179"/>
    <lineage>
        <taxon>Eukaryota</taxon>
        <taxon>Fungi</taxon>
        <taxon>Dikarya</taxon>
        <taxon>Ascomycota</taxon>
        <taxon>Pezizomycotina</taxon>
        <taxon>Eurotiomycetes</taxon>
        <taxon>Eurotiomycetidae</taxon>
        <taxon>Eurotiales</taxon>
        <taxon>Aspergillaceae</taxon>
        <taxon>Penicillium</taxon>
    </lineage>
</organism>
<evidence type="ECO:0000259" key="3">
    <source>
        <dbReference type="Pfam" id="PF24855"/>
    </source>
</evidence>